<feature type="region of interest" description="Disordered" evidence="2">
    <location>
        <begin position="760"/>
        <end position="783"/>
    </location>
</feature>
<proteinExistence type="inferred from homology"/>
<feature type="region of interest" description="Disordered" evidence="2">
    <location>
        <begin position="709"/>
        <end position="744"/>
    </location>
</feature>
<evidence type="ECO:0000256" key="1">
    <source>
        <dbReference type="ARBA" id="ARBA00024336"/>
    </source>
</evidence>
<name>A0A5K3F1X0_MESCO</name>
<dbReference type="InterPro" id="IPR045668">
    <property type="entry name" value="FHIP_KELAA_motif"/>
</dbReference>
<feature type="compositionally biased region" description="Basic residues" evidence="2">
    <location>
        <begin position="716"/>
        <end position="732"/>
    </location>
</feature>
<dbReference type="AlphaFoldDB" id="A0A5K3F1X0"/>
<dbReference type="Pfam" id="PF19314">
    <property type="entry name" value="DUF5917"/>
    <property type="match status" value="1"/>
</dbReference>
<evidence type="ECO:0000313" key="4">
    <source>
        <dbReference type="WBParaSite" id="MCU_004304-RA"/>
    </source>
</evidence>
<feature type="domain" description="FHF complex subunit HOOK-interacting protein C-terminal" evidence="3">
    <location>
        <begin position="897"/>
        <end position="973"/>
    </location>
</feature>
<protein>
    <submittedName>
        <fullName evidence="4">DUF5917 domain-containing protein</fullName>
    </submittedName>
</protein>
<dbReference type="InterPro" id="IPR019384">
    <property type="entry name" value="FHIP"/>
</dbReference>
<dbReference type="WBParaSite" id="MCU_004304-RA">
    <property type="protein sequence ID" value="MCU_004304-RA"/>
    <property type="gene ID" value="MCU_004304"/>
</dbReference>
<comment type="similarity">
    <text evidence="1">Belongs to the FHIP family.</text>
</comment>
<dbReference type="Pfam" id="PF10257">
    <property type="entry name" value="RAI16-like"/>
    <property type="match status" value="1"/>
</dbReference>
<dbReference type="InterPro" id="IPR045669">
    <property type="entry name" value="FHIP_C"/>
</dbReference>
<reference evidence="4" key="1">
    <citation type="submission" date="2019-11" db="UniProtKB">
        <authorList>
            <consortium name="WormBaseParasite"/>
        </authorList>
    </citation>
    <scope>IDENTIFICATION</scope>
</reference>
<evidence type="ECO:0000259" key="3">
    <source>
        <dbReference type="Pfam" id="PF19314"/>
    </source>
</evidence>
<evidence type="ECO:0000256" key="2">
    <source>
        <dbReference type="SAM" id="MobiDB-lite"/>
    </source>
</evidence>
<organism evidence="4">
    <name type="scientific">Mesocestoides corti</name>
    <name type="common">Flatworm</name>
    <dbReference type="NCBI Taxonomy" id="53468"/>
    <lineage>
        <taxon>Eukaryota</taxon>
        <taxon>Metazoa</taxon>
        <taxon>Spiralia</taxon>
        <taxon>Lophotrochozoa</taxon>
        <taxon>Platyhelminthes</taxon>
        <taxon>Cestoda</taxon>
        <taxon>Eucestoda</taxon>
        <taxon>Cyclophyllidea</taxon>
        <taxon>Mesocestoididae</taxon>
        <taxon>Mesocestoides</taxon>
    </lineage>
</organism>
<dbReference type="PANTHER" id="PTHR21705">
    <property type="entry name" value="RAI16 PROTEIN-RELATED"/>
    <property type="match status" value="1"/>
</dbReference>
<dbReference type="PANTHER" id="PTHR21705:SF11">
    <property type="entry name" value="FHIP FAMILY PROTEIN CG3558"/>
    <property type="match status" value="1"/>
</dbReference>
<sequence>MSSFLSSVSKQQQQHKQELSIYNEVLQSYWKRCLNKSNQNVKDTSEISCYIVLIAKLLQSEKFIVQSELGKPIHALFDLAIEMKLFEQLNEMLGRFHGDKLETLKEACLQFYEDLITCPFYALFLKEEFLVPMMCTMYLCSCHSSRHTEYMFLQTLHSICVALHQQAQATAEDNAVLGTKSKDIFWSVCLNPQSHVRKSRFCDPNKSVAISDKPSMFKPSEGSQIAFTNNYSSRPSKIQPICDLLVTYVRHDGSLSWLSRDALLLLVATSAADENAGFHMANNSNLCEVLVTDMVLLFNRMPQRLATSNCIDQWPSLLQAIKTDEDHYMHNFLDHFEFCRSILDISNYLVKKNMLDCLYRGFLLPVLAPGLLVSSEPALATATIYLERILKESKGSILLPFILRFLFSEPQSQTPKELTSHNFWLGVTQALEQSFPLSEASFYHGMTGSISGTQTKSYMDVLLKRIQYCNTLVGVATLSLMNTIVDLLCEDVAFELMLRYLIPLANDTALKVKVSTPESFFASANEYLALIPPYSSITPHPHQPLTRDNDWCIFQNGDLSSSHIDDGLFARLDAQEDAARCYERSTARRRILGYLREARNLLNERKAACSAWRFPYDFDSPTLAQASNAQLSENLCTPLPQEGLPVVGDPFDATTREVVSGTRGDVLYDRSQWELDGLAQVMAQPTAVPPNDEEDSILADLERFSALLRDPPPTRYLRRTKSHANSRRHRSQPRPVPDPDEVKRTSSLYDISFIEMDVDETSEGAAPSSPPPPPSTMMPDRMTQSVDAPLPLASSASSDLSLTESTTHQYCDLPAGVEAIGDGGIPALLLYLDKIPDSAAPHNDVEERFARCISRFDKEKKPEAELDSGFSSVDSGRLKPTVLPDSETVDSPTFNPGPFLATLMQLVSHIPNNHLYANLLITRLVTQVMALPLPLTRVLLLTTGFWEPQVSVVRPYENRHGGQLYSILLAVRQWFDCYINLYFPRAFNHGPEESNFASLANSVRMAVFSDTEAGSSICNGLYSEPLRRVKKKSWIAGLLQKKSGVNALPAEATVVVDRQPRVSSRPADCLSVDAFNLVKDEKSHNLIISLLIFEEFCQELAALCMEHGVNL</sequence>
<accession>A0A5K3F1X0</accession>
<dbReference type="Pfam" id="PF19311">
    <property type="entry name" value="KELAA"/>
    <property type="match status" value="1"/>
</dbReference>